<dbReference type="FunFam" id="1.20.1110.10:FF:000014">
    <property type="entry name" value="Calcium-transporting ATPase"/>
    <property type="match status" value="1"/>
</dbReference>
<sequence length="685" mass="75642">MGSATTICSDKTGTLTTNRMTVMKVWIEDRDFTSSQTLIKAIDSTLKDTLCIGICINSTAEILPPKVEGGLPEHTGNKTECALLQFVQSCGVLYSSIRSSTEITRMLTFSSQKKRMSVVTKLSKKVSRVYTKGATEIVLDLCTSIARRDGSTIELDAEKKTLIKKTVIENYASQGYRTLCLAYRDVPTLPSQLEASADSDIETDLTCIGIVGIEDPVRSEVPEAIQVCHKAGIVVRMVTGDNISTARSIAAKCGIIESGDNSLVMEGAEFRARVLDARGRLKQAAFDGLWPKLRVLARSSPKDKYTLVTGLMETKMEPHGPQIVAVTGDGTNDAPALKKADVGFAMGISGTAVAKDASDIIIMDDNFSSIVKAIKWGRNVYDSIAKFLQFQLTVNIVAISLAFLGAILLQQSPLTAVQMLWINLIMDSFASLALATEPPTALLLDRAPYPKTQPLLSKTMTKHILGQSIFQLTVLLVLVFLGDVLFDIPSGRVYDLPEDERDDPSVHMTIVFNVFVWMQLFNELNCRKIHDELNIFDGLLHNSVFVYVCVFQIGMQVILVQVTGRFFNTEPLSIGQWFVCIGIGFLSIPIGLTLRVLSDRHLPPWMACCREVEVMPIADGHPARGQELWLRGFTRIRAQIRVIKAFQERLDPVMSMPSALYSETFQERLDPVMSMPSALYSEKME</sequence>
<dbReference type="InterPro" id="IPR018303">
    <property type="entry name" value="ATPase_P-typ_P_site"/>
</dbReference>
<evidence type="ECO:0000256" key="12">
    <source>
        <dbReference type="ARBA" id="ARBA00022989"/>
    </source>
</evidence>
<dbReference type="Pfam" id="PF00689">
    <property type="entry name" value="Cation_ATPase_C"/>
    <property type="match status" value="1"/>
</dbReference>
<dbReference type="PRINTS" id="PR00119">
    <property type="entry name" value="CATATPASE"/>
</dbReference>
<keyword evidence="4" id="KW-0597">Phosphoprotein</keyword>
<dbReference type="InterPro" id="IPR023299">
    <property type="entry name" value="ATPase_P-typ_cyto_dom_N"/>
</dbReference>
<comment type="caution">
    <text evidence="16">Lacks conserved residue(s) required for the propagation of feature annotation.</text>
</comment>
<dbReference type="SUPFAM" id="SSF56784">
    <property type="entry name" value="HAD-like"/>
    <property type="match status" value="1"/>
</dbReference>
<keyword evidence="8" id="KW-0187">Copper transport</keyword>
<dbReference type="AlphaFoldDB" id="A0A024GN45"/>
<comment type="function">
    <text evidence="16">Catalyzes the hydrolysis of ATP coupled with the transport of calcium.</text>
</comment>
<dbReference type="Pfam" id="PF12424">
    <property type="entry name" value="ATP_Ca_trans_C"/>
    <property type="match status" value="1"/>
</dbReference>
<proteinExistence type="inferred from homology"/>
<dbReference type="Gene3D" id="1.20.1110.10">
    <property type="entry name" value="Calcium-transporting ATPase, transmembrane domain"/>
    <property type="match status" value="1"/>
</dbReference>
<dbReference type="SFLD" id="SFLDG00002">
    <property type="entry name" value="C1.7:_P-type_atpase_like"/>
    <property type="match status" value="1"/>
</dbReference>
<organism evidence="19 20">
    <name type="scientific">Albugo candida</name>
    <dbReference type="NCBI Taxonomy" id="65357"/>
    <lineage>
        <taxon>Eukaryota</taxon>
        <taxon>Sar</taxon>
        <taxon>Stramenopiles</taxon>
        <taxon>Oomycota</taxon>
        <taxon>Peronosporomycetes</taxon>
        <taxon>Albuginales</taxon>
        <taxon>Albuginaceae</taxon>
        <taxon>Albugo</taxon>
    </lineage>
</organism>
<dbReference type="InterPro" id="IPR023298">
    <property type="entry name" value="ATPase_P-typ_TM_dom_sf"/>
</dbReference>
<feature type="transmembrane region" description="Helical" evidence="16">
    <location>
        <begin position="574"/>
        <end position="597"/>
    </location>
</feature>
<keyword evidence="5 16" id="KW-0812">Transmembrane</keyword>
<protein>
    <recommendedName>
        <fullName evidence="16">Calcium-transporting ATPase</fullName>
        <ecNumber evidence="16">7.2.2.10</ecNumber>
    </recommendedName>
</protein>
<comment type="caution">
    <text evidence="19">The sequence shown here is derived from an EMBL/GenBank/DDBJ whole genome shotgun (WGS) entry which is preliminary data.</text>
</comment>
<evidence type="ECO:0000256" key="4">
    <source>
        <dbReference type="ARBA" id="ARBA00022553"/>
    </source>
</evidence>
<dbReference type="EMBL" id="CAIX01000194">
    <property type="protein sequence ID" value="CCI47914.1"/>
    <property type="molecule type" value="Genomic_DNA"/>
</dbReference>
<keyword evidence="10" id="KW-0460">Magnesium</keyword>
<dbReference type="InterPro" id="IPR006408">
    <property type="entry name" value="P-type_ATPase_IIB"/>
</dbReference>
<evidence type="ECO:0000256" key="16">
    <source>
        <dbReference type="RuleBase" id="RU361146"/>
    </source>
</evidence>
<dbReference type="Gene3D" id="3.40.1110.10">
    <property type="entry name" value="Calcium-transporting ATPase, cytoplasmic domain N"/>
    <property type="match status" value="1"/>
</dbReference>
<dbReference type="InterPro" id="IPR006068">
    <property type="entry name" value="ATPase_P-typ_cation-transptr_C"/>
</dbReference>
<gene>
    <name evidence="19" type="ORF">BN9_089570</name>
</gene>
<comment type="catalytic activity">
    <reaction evidence="16">
        <text>Ca(2+)(in) + ATP + H2O = Ca(2+)(out) + ADP + phosphate + H(+)</text>
        <dbReference type="Rhea" id="RHEA:18105"/>
        <dbReference type="ChEBI" id="CHEBI:15377"/>
        <dbReference type="ChEBI" id="CHEBI:15378"/>
        <dbReference type="ChEBI" id="CHEBI:29108"/>
        <dbReference type="ChEBI" id="CHEBI:30616"/>
        <dbReference type="ChEBI" id="CHEBI:43474"/>
        <dbReference type="ChEBI" id="CHEBI:456216"/>
        <dbReference type="EC" id="7.2.2.10"/>
    </reaction>
</comment>
<dbReference type="PANTHER" id="PTHR24093">
    <property type="entry name" value="CATION TRANSPORTING ATPASE"/>
    <property type="match status" value="1"/>
</dbReference>
<evidence type="ECO:0000313" key="19">
    <source>
        <dbReference type="EMBL" id="CCI47914.1"/>
    </source>
</evidence>
<keyword evidence="11" id="KW-1278">Translocase</keyword>
<keyword evidence="16" id="KW-0109">Calcium transport</keyword>
<evidence type="ECO:0000256" key="6">
    <source>
        <dbReference type="ARBA" id="ARBA00022723"/>
    </source>
</evidence>
<dbReference type="GO" id="GO:0005524">
    <property type="term" value="F:ATP binding"/>
    <property type="evidence" value="ECO:0007669"/>
    <property type="project" value="UniProtKB-KW"/>
</dbReference>
<evidence type="ECO:0000256" key="11">
    <source>
        <dbReference type="ARBA" id="ARBA00022967"/>
    </source>
</evidence>
<evidence type="ECO:0000256" key="9">
    <source>
        <dbReference type="ARBA" id="ARBA00022840"/>
    </source>
</evidence>
<evidence type="ECO:0000259" key="18">
    <source>
        <dbReference type="Pfam" id="PF12424"/>
    </source>
</evidence>
<feature type="transmembrane region" description="Helical" evidence="16">
    <location>
        <begin position="464"/>
        <end position="486"/>
    </location>
</feature>
<evidence type="ECO:0000256" key="14">
    <source>
        <dbReference type="ARBA" id="ARBA00023065"/>
    </source>
</evidence>
<dbReference type="PROSITE" id="PS00154">
    <property type="entry name" value="ATPASE_E1_E2"/>
    <property type="match status" value="1"/>
</dbReference>
<evidence type="ECO:0000256" key="15">
    <source>
        <dbReference type="ARBA" id="ARBA00023136"/>
    </source>
</evidence>
<feature type="domain" description="Cation-transporting P-type ATPase C-terminal" evidence="17">
    <location>
        <begin position="412"/>
        <end position="594"/>
    </location>
</feature>
<dbReference type="EC" id="7.2.2.10" evidence="16"/>
<dbReference type="PRINTS" id="PR00121">
    <property type="entry name" value="NAKATPASE"/>
</dbReference>
<dbReference type="SUPFAM" id="SSF81665">
    <property type="entry name" value="Calcium ATPase, transmembrane domain M"/>
    <property type="match status" value="1"/>
</dbReference>
<evidence type="ECO:0000259" key="17">
    <source>
        <dbReference type="Pfam" id="PF00689"/>
    </source>
</evidence>
<comment type="subcellular location">
    <subcellularLocation>
        <location evidence="1">Cell membrane</location>
        <topology evidence="1">Multi-pass membrane protein</topology>
    </subcellularLocation>
    <subcellularLocation>
        <location evidence="16">Membrane</location>
        <topology evidence="16">Multi-pass membrane protein</topology>
    </subcellularLocation>
</comment>
<evidence type="ECO:0000256" key="1">
    <source>
        <dbReference type="ARBA" id="ARBA00004651"/>
    </source>
</evidence>
<dbReference type="SFLD" id="SFLDF00027">
    <property type="entry name" value="p-type_atpase"/>
    <property type="match status" value="1"/>
</dbReference>
<dbReference type="InParanoid" id="A0A024GN45"/>
<dbReference type="GO" id="GO:0016887">
    <property type="term" value="F:ATP hydrolysis activity"/>
    <property type="evidence" value="ECO:0007669"/>
    <property type="project" value="InterPro"/>
</dbReference>
<evidence type="ECO:0000256" key="10">
    <source>
        <dbReference type="ARBA" id="ARBA00022842"/>
    </source>
</evidence>
<evidence type="ECO:0000256" key="8">
    <source>
        <dbReference type="ARBA" id="ARBA00022796"/>
    </source>
</evidence>
<keyword evidence="3" id="KW-1003">Cell membrane</keyword>
<dbReference type="Pfam" id="PF13246">
    <property type="entry name" value="Cation_ATPase"/>
    <property type="match status" value="1"/>
</dbReference>
<evidence type="ECO:0000256" key="13">
    <source>
        <dbReference type="ARBA" id="ARBA00023008"/>
    </source>
</evidence>
<keyword evidence="16" id="KW-0106">Calcium</keyword>
<dbReference type="GO" id="GO:0005388">
    <property type="term" value="F:P-type calcium transporter activity"/>
    <property type="evidence" value="ECO:0007669"/>
    <property type="project" value="UniProtKB-EC"/>
</dbReference>
<dbReference type="OrthoDB" id="76331at2759"/>
<dbReference type="InterPro" id="IPR022141">
    <property type="entry name" value="ATP_Ca_trans_C"/>
</dbReference>
<accession>A0A024GN45</accession>
<dbReference type="SUPFAM" id="SSF81660">
    <property type="entry name" value="Metal cation-transporting ATPase, ATP-binding domain N"/>
    <property type="match status" value="1"/>
</dbReference>
<dbReference type="InterPro" id="IPR036412">
    <property type="entry name" value="HAD-like_sf"/>
</dbReference>
<dbReference type="FunFam" id="3.40.50.1000:FF:000144">
    <property type="entry name" value="copper-transporting ATPase 1 isoform X2"/>
    <property type="match status" value="1"/>
</dbReference>
<dbReference type="InterPro" id="IPR023214">
    <property type="entry name" value="HAD_sf"/>
</dbReference>
<feature type="transmembrane region" description="Helical" evidence="16">
    <location>
        <begin position="544"/>
        <end position="562"/>
    </location>
</feature>
<dbReference type="GO" id="GO:0046872">
    <property type="term" value="F:metal ion binding"/>
    <property type="evidence" value="ECO:0007669"/>
    <property type="project" value="UniProtKB-KW"/>
</dbReference>
<dbReference type="NCBIfam" id="TIGR01517">
    <property type="entry name" value="ATPase-IIB_Ca"/>
    <property type="match status" value="1"/>
</dbReference>
<dbReference type="GO" id="GO:0005886">
    <property type="term" value="C:plasma membrane"/>
    <property type="evidence" value="ECO:0007669"/>
    <property type="project" value="UniProtKB-SubCell"/>
</dbReference>
<dbReference type="SFLD" id="SFLDS00003">
    <property type="entry name" value="Haloacid_Dehalogenase"/>
    <property type="match status" value="1"/>
</dbReference>
<keyword evidence="13" id="KW-0186">Copper</keyword>
<evidence type="ECO:0000256" key="2">
    <source>
        <dbReference type="ARBA" id="ARBA00022448"/>
    </source>
</evidence>
<keyword evidence="2 16" id="KW-0813">Transport</keyword>
<feature type="transmembrane region" description="Helical" evidence="16">
    <location>
        <begin position="506"/>
        <end position="524"/>
    </location>
</feature>
<keyword evidence="20" id="KW-1185">Reference proteome</keyword>
<keyword evidence="12 16" id="KW-1133">Transmembrane helix</keyword>
<keyword evidence="15 16" id="KW-0472">Membrane</keyword>
<keyword evidence="7 16" id="KW-0547">Nucleotide-binding</keyword>
<evidence type="ECO:0000313" key="20">
    <source>
        <dbReference type="Proteomes" id="UP000053237"/>
    </source>
</evidence>
<keyword evidence="9 16" id="KW-0067">ATP-binding</keyword>
<feature type="transmembrane region" description="Helical" evidence="16">
    <location>
        <begin position="387"/>
        <end position="409"/>
    </location>
</feature>
<dbReference type="InterPro" id="IPR044492">
    <property type="entry name" value="P_typ_ATPase_HD_dom"/>
</dbReference>
<evidence type="ECO:0000256" key="3">
    <source>
        <dbReference type="ARBA" id="ARBA00022475"/>
    </source>
</evidence>
<feature type="domain" description="Plasma membrane calcium transporting P-type ATPase C-terminal" evidence="18">
    <location>
        <begin position="625"/>
        <end position="655"/>
    </location>
</feature>
<keyword evidence="14 16" id="KW-0406">Ion transport</keyword>
<dbReference type="STRING" id="65357.A0A024GN45"/>
<reference evidence="19 20" key="1">
    <citation type="submission" date="2012-05" db="EMBL/GenBank/DDBJ databases">
        <title>Recombination and specialization in a pathogen metapopulation.</title>
        <authorList>
            <person name="Gardiner A."/>
            <person name="Kemen E."/>
            <person name="Schultz-Larsen T."/>
            <person name="MacLean D."/>
            <person name="Van Oosterhout C."/>
            <person name="Jones J.D.G."/>
        </authorList>
    </citation>
    <scope>NUCLEOTIDE SEQUENCE [LARGE SCALE GENOMIC DNA]</scope>
    <source>
        <strain evidence="19 20">Ac Nc2</strain>
    </source>
</reference>
<name>A0A024GN45_9STRA</name>
<evidence type="ECO:0000256" key="5">
    <source>
        <dbReference type="ARBA" id="ARBA00022692"/>
    </source>
</evidence>
<dbReference type="GO" id="GO:0006825">
    <property type="term" value="P:copper ion transport"/>
    <property type="evidence" value="ECO:0007669"/>
    <property type="project" value="UniProtKB-KW"/>
</dbReference>
<keyword evidence="6" id="KW-0479">Metal-binding</keyword>
<dbReference type="InterPro" id="IPR001757">
    <property type="entry name" value="P_typ_ATPase"/>
</dbReference>
<dbReference type="PANTHER" id="PTHR24093:SF369">
    <property type="entry name" value="CALCIUM-TRANSPORTING ATPASE"/>
    <property type="match status" value="1"/>
</dbReference>
<dbReference type="Proteomes" id="UP000053237">
    <property type="component" value="Unassembled WGS sequence"/>
</dbReference>
<comment type="similarity">
    <text evidence="16">Belongs to the cation transport ATPase (P-type) (TC 3.A.3) family.</text>
</comment>
<dbReference type="FunFam" id="3.40.1110.10:FF:000045">
    <property type="entry name" value="Calcium-transporting ATPase"/>
    <property type="match status" value="1"/>
</dbReference>
<evidence type="ECO:0000256" key="7">
    <source>
        <dbReference type="ARBA" id="ARBA00022741"/>
    </source>
</evidence>
<dbReference type="NCBIfam" id="TIGR01494">
    <property type="entry name" value="ATPase_P-type"/>
    <property type="match status" value="1"/>
</dbReference>
<dbReference type="Gene3D" id="3.40.50.1000">
    <property type="entry name" value="HAD superfamily/HAD-like"/>
    <property type="match status" value="1"/>
</dbReference>